<gene>
    <name evidence="1" type="ORF">MML48_4g00017738</name>
</gene>
<accession>A0ACB9TB74</accession>
<evidence type="ECO:0000313" key="1">
    <source>
        <dbReference type="EMBL" id="KAI4464083.1"/>
    </source>
</evidence>
<organism evidence="1 2">
    <name type="scientific">Holotrichia oblita</name>
    <name type="common">Chafer beetle</name>
    <dbReference type="NCBI Taxonomy" id="644536"/>
    <lineage>
        <taxon>Eukaryota</taxon>
        <taxon>Metazoa</taxon>
        <taxon>Ecdysozoa</taxon>
        <taxon>Arthropoda</taxon>
        <taxon>Hexapoda</taxon>
        <taxon>Insecta</taxon>
        <taxon>Pterygota</taxon>
        <taxon>Neoptera</taxon>
        <taxon>Endopterygota</taxon>
        <taxon>Coleoptera</taxon>
        <taxon>Polyphaga</taxon>
        <taxon>Scarabaeiformia</taxon>
        <taxon>Scarabaeidae</taxon>
        <taxon>Melolonthinae</taxon>
        <taxon>Holotrichia</taxon>
    </lineage>
</organism>
<dbReference type="EMBL" id="CM043018">
    <property type="protein sequence ID" value="KAI4464083.1"/>
    <property type="molecule type" value="Genomic_DNA"/>
</dbReference>
<keyword evidence="2" id="KW-1185">Reference proteome</keyword>
<evidence type="ECO:0000313" key="2">
    <source>
        <dbReference type="Proteomes" id="UP001056778"/>
    </source>
</evidence>
<reference evidence="1" key="1">
    <citation type="submission" date="2022-04" db="EMBL/GenBank/DDBJ databases">
        <title>Chromosome-scale genome assembly of Holotrichia oblita Faldermann.</title>
        <authorList>
            <person name="Rongchong L."/>
        </authorList>
    </citation>
    <scope>NUCLEOTIDE SEQUENCE</scope>
    <source>
        <strain evidence="1">81SQS9</strain>
    </source>
</reference>
<protein>
    <submittedName>
        <fullName evidence="1">Uncharacterized protein</fullName>
    </submittedName>
</protein>
<dbReference type="Proteomes" id="UP001056778">
    <property type="component" value="Chromosome 4"/>
</dbReference>
<sequence length="740" mass="83188">MHKITKGLKKKKKGKKSKHKEEELFKPEELEAYRREHQQVNETSEEASASAENEEWKKFNALTAGIDTILKKTQGDLDRIKSTSFFQRVPPPSEVKKKKEEERIRVAELEQQKQEEKKSESFAPEAAIVQVSESESEDEEEDDIFDTGYIDAIASGEVKLVHIPDSPQEELEGDDPFDTSIAERAILGPSVDKREETFDENSNATQEIKVHDTSSQNKVTLLDDDAPSDLLNTPIDLSQNLQLQLATTPVHKEAQEAPPTQFNILEEFDNAAKKAAEDDEDDEFALLAAESLNKKAVVNAVPVRSECGFGFGTEKESWSAFGEAKTSDQIDDEFIIEDDPFDTTFAENILPGKAELKIIEDEILNTTEEPIQNKVSIQIVNPVGQQESFTVGDRVSEQRLNLIQPHHRDLLGGSSTDLSKLGDQPLQPKETVDQDYIEYCDPFDTSLVETAKLPGQTELKFLERELLGEIKQSLNDDTDFNPRIDEDSTERQQNRKVSFDLPLDQHQNLLETGVKIAKPLTPYYIRENSIPEIEEIVDPFDTSFVCEVAPGKAELKLIENELFEKDTILDSNFDPRDDKQVAVAKVVETIQGIVNPACLNTEKKVIKTLDLLVDDHDVQAKVLTPATEKAGFDDYVDPFDTSIACNILPGKTELKLIESELINQEPPKIYNLDAVLKTQLVEEKDFFEENDQTDVNVKTLTPILDRKSELDSDIDPFDTSIASNIGLGKTELKILESELI</sequence>
<comment type="caution">
    <text evidence="1">The sequence shown here is derived from an EMBL/GenBank/DDBJ whole genome shotgun (WGS) entry which is preliminary data.</text>
</comment>
<name>A0ACB9TB74_HOLOL</name>
<proteinExistence type="predicted"/>